<dbReference type="InterPro" id="IPR041522">
    <property type="entry name" value="CdaR_GGDEF"/>
</dbReference>
<dbReference type="InterPro" id="IPR024096">
    <property type="entry name" value="NO_sig/Golgi_transp_ligand-bd"/>
</dbReference>
<reference evidence="3" key="1">
    <citation type="submission" date="2020-06" db="EMBL/GenBank/DDBJ databases">
        <title>A novel thermopfilic bacterium from Erzurum, Turkey.</title>
        <authorList>
            <person name="Adiguzel A."/>
            <person name="Ay H."/>
            <person name="Baltaci M.O."/>
        </authorList>
    </citation>
    <scope>NUCLEOTIDE SEQUENCE</scope>
    <source>
        <strain evidence="3">P2</strain>
    </source>
</reference>
<dbReference type="PANTHER" id="PTHR33744">
    <property type="entry name" value="CARBOHYDRATE DIACID REGULATOR"/>
    <property type="match status" value="1"/>
</dbReference>
<dbReference type="InterPro" id="IPR051448">
    <property type="entry name" value="CdaR-like_regulators"/>
</dbReference>
<dbReference type="EMBL" id="JABTTE010000002">
    <property type="protein sequence ID" value="NSL50595.1"/>
    <property type="molecule type" value="Genomic_DNA"/>
</dbReference>
<sequence>MLNYAQYKKTDGAIFMDNERILLTPSSVFGTLRKELIDNIGIERVKGFLLRYGWNLGAYDAEKVLRANRFSSIGEILKQGPIQHMEKGYTKVNTIRTDIEWDEINQKVKTVFVEGEWINSYEAEEHLRQFGITHTPICYTLLGYASGYYSTICGHKVIFKEVACKGMGMSHCKYIGKSLHAWFGEADEEVKYYDNPTIVKELERTYEALLQERNNLSKATAISKRITQELVNGRDLQYICDVVYEIINIPMLIEDLQFRDYAYSGLSQQELLTVQEDFKDWIQNQNINQGFLDYSTVTKIKANHHVRLLTPIRIQKKIFGYCSFIYKGEEESFSDLDYMVLDRLSFIAALHLLNEKTSFEAMERMKGHFLEQVLNGQFLTKKEIFKRGRFINIDLELPFYLMILKYQYPDECLKKELVFHEEMLETTLQYFKQHEMNVIIGQRAGNNVLFVQPNNYKNGILQFCQEFASYLTGKYKGALFQIGISSLGEDIEKASEYYKEALSALEMTNLQRKVVSFEELGILGMLIHTKDDQALIQRAKSVIGPLMNNNGVKGPELVRTLYVFLQNGGNLERTMEELLLSKTGLRYRIQKIESVLGVDLRDPDVSYHLRLTLQVLLLKGELKFD</sequence>
<evidence type="ECO:0000256" key="1">
    <source>
        <dbReference type="ARBA" id="ARBA00006754"/>
    </source>
</evidence>
<dbReference type="Pfam" id="PF02830">
    <property type="entry name" value="V4R"/>
    <property type="match status" value="1"/>
</dbReference>
<keyword evidence="4" id="KW-1185">Reference proteome</keyword>
<evidence type="ECO:0000313" key="4">
    <source>
        <dbReference type="Proteomes" id="UP000625804"/>
    </source>
</evidence>
<dbReference type="Gene3D" id="1.10.10.2840">
    <property type="entry name" value="PucR C-terminal helix-turn-helix domain"/>
    <property type="match status" value="1"/>
</dbReference>
<dbReference type="Gene3D" id="3.30.1380.20">
    <property type="entry name" value="Trafficking protein particle complex subunit 3"/>
    <property type="match status" value="1"/>
</dbReference>
<dbReference type="InterPro" id="IPR025736">
    <property type="entry name" value="PucR_C-HTH_dom"/>
</dbReference>
<dbReference type="InterPro" id="IPR042070">
    <property type="entry name" value="PucR_C-HTH_sf"/>
</dbReference>
<comment type="similarity">
    <text evidence="1">Belongs to the CdaR family.</text>
</comment>
<proteinExistence type="inferred from homology"/>
<dbReference type="SMART" id="SM00989">
    <property type="entry name" value="V4R"/>
    <property type="match status" value="1"/>
</dbReference>
<feature type="domain" description="4-vinyl reductase 4VR" evidence="2">
    <location>
        <begin position="116"/>
        <end position="178"/>
    </location>
</feature>
<dbReference type="AlphaFoldDB" id="A0A8J8GB04"/>
<name>A0A8J8GB04_9BACI</name>
<gene>
    <name evidence="3" type="ORF">HR057_02315</name>
</gene>
<dbReference type="Proteomes" id="UP000625804">
    <property type="component" value="Unassembled WGS sequence"/>
</dbReference>
<evidence type="ECO:0000259" key="2">
    <source>
        <dbReference type="SMART" id="SM00989"/>
    </source>
</evidence>
<organism evidence="3 4">
    <name type="scientific">Calidifontibacillus erzurumensis</name>
    <dbReference type="NCBI Taxonomy" id="2741433"/>
    <lineage>
        <taxon>Bacteria</taxon>
        <taxon>Bacillati</taxon>
        <taxon>Bacillota</taxon>
        <taxon>Bacilli</taxon>
        <taxon>Bacillales</taxon>
        <taxon>Bacillaceae</taxon>
        <taxon>Calidifontibacillus/Schinkia group</taxon>
        <taxon>Calidifontibacillus</taxon>
    </lineage>
</organism>
<dbReference type="InterPro" id="IPR010523">
    <property type="entry name" value="XylR_N"/>
</dbReference>
<comment type="caution">
    <text evidence="3">The sequence shown here is derived from an EMBL/GenBank/DDBJ whole genome shotgun (WGS) entry which is preliminary data.</text>
</comment>
<accession>A0A8J8GB04</accession>
<protein>
    <submittedName>
        <fullName evidence="3">XylR N-terminal domain-containing protein</fullName>
    </submittedName>
</protein>
<dbReference type="RefSeq" id="WP_173729793.1">
    <property type="nucleotide sequence ID" value="NZ_JABTTE010000002.1"/>
</dbReference>
<dbReference type="Pfam" id="PF17853">
    <property type="entry name" value="GGDEF_2"/>
    <property type="match status" value="1"/>
</dbReference>
<dbReference type="Pfam" id="PF13556">
    <property type="entry name" value="HTH_30"/>
    <property type="match status" value="1"/>
</dbReference>
<dbReference type="Pfam" id="PF06505">
    <property type="entry name" value="XylR_N"/>
    <property type="match status" value="1"/>
</dbReference>
<dbReference type="SUPFAM" id="SSF111126">
    <property type="entry name" value="Ligand-binding domain in the NO signalling and Golgi transport"/>
    <property type="match status" value="1"/>
</dbReference>
<dbReference type="PANTHER" id="PTHR33744:SF1">
    <property type="entry name" value="DNA-BINDING TRANSCRIPTIONAL ACTIVATOR ADER"/>
    <property type="match status" value="1"/>
</dbReference>
<dbReference type="InterPro" id="IPR004096">
    <property type="entry name" value="V4R"/>
</dbReference>
<evidence type="ECO:0000313" key="3">
    <source>
        <dbReference type="EMBL" id="NSL50595.1"/>
    </source>
</evidence>